<gene>
    <name evidence="1" type="ORF">GSF12_04320</name>
</gene>
<organism evidence="1">
    <name type="scientific">Faucicola osloensis</name>
    <name type="common">Moraxella osloensis</name>
    <dbReference type="NCBI Taxonomy" id="34062"/>
    <lineage>
        <taxon>Bacteria</taxon>
        <taxon>Pseudomonadati</taxon>
        <taxon>Pseudomonadota</taxon>
        <taxon>Gammaproteobacteria</taxon>
        <taxon>Moraxellales</taxon>
        <taxon>Moraxellaceae</taxon>
        <taxon>Faucicola</taxon>
    </lineage>
</organism>
<reference evidence="1" key="1">
    <citation type="journal article" date="2020" name="Microbiol. Resour. Announc.">
        <title>Complete Genome Sequence of Moraxella osloensis Strain YV1, Isolated from an Australian Wastewater Treatment Plant.</title>
        <authorList>
            <person name="Batinovic S."/>
            <person name="Rice D.T.F."/>
            <person name="Seviour R.J."/>
            <person name="Petrovski S."/>
        </authorList>
    </citation>
    <scope>NUCLEOTIDE SEQUENCE</scope>
    <source>
        <strain evidence="1">YV1</strain>
    </source>
</reference>
<name>A0A6P1KBD0_FAUOS</name>
<dbReference type="EMBL" id="CP047226">
    <property type="protein sequence ID" value="QHG09178.1"/>
    <property type="molecule type" value="Genomic_DNA"/>
</dbReference>
<dbReference type="AlphaFoldDB" id="A0A6P1KBD0"/>
<protein>
    <submittedName>
        <fullName evidence="1">Uncharacterized protein</fullName>
    </submittedName>
</protein>
<sequence>MKQKLITRLDHCQYLRLTQESYTLSHYAKPHLTQNLIAKNLVVKNLVPQISDNRIYKRATDGRRTLDHVNAMPSHTIEHNPIFDKARPVQLSKIQYNRQ</sequence>
<proteinExistence type="predicted"/>
<evidence type="ECO:0000313" key="1">
    <source>
        <dbReference type="EMBL" id="QHG09178.1"/>
    </source>
</evidence>
<accession>A0A6P1KBD0</accession>